<organism evidence="8">
    <name type="scientific">Brachypodium distachyon</name>
    <name type="common">Purple false brome</name>
    <name type="synonym">Trachynia distachya</name>
    <dbReference type="NCBI Taxonomy" id="15368"/>
    <lineage>
        <taxon>Eukaryota</taxon>
        <taxon>Viridiplantae</taxon>
        <taxon>Streptophyta</taxon>
        <taxon>Embryophyta</taxon>
        <taxon>Tracheophyta</taxon>
        <taxon>Spermatophyta</taxon>
        <taxon>Magnoliopsida</taxon>
        <taxon>Liliopsida</taxon>
        <taxon>Poales</taxon>
        <taxon>Poaceae</taxon>
        <taxon>BOP clade</taxon>
        <taxon>Pooideae</taxon>
        <taxon>Stipodae</taxon>
        <taxon>Brachypodieae</taxon>
        <taxon>Brachypodium</taxon>
    </lineage>
</organism>
<evidence type="ECO:0000313" key="8">
    <source>
        <dbReference type="EMBL" id="KQJ82267.1"/>
    </source>
</evidence>
<feature type="region of interest" description="Disordered" evidence="6">
    <location>
        <begin position="1"/>
        <end position="70"/>
    </location>
</feature>
<evidence type="ECO:0000259" key="7">
    <source>
        <dbReference type="PROSITE" id="PS50863"/>
    </source>
</evidence>
<evidence type="ECO:0000256" key="1">
    <source>
        <dbReference type="ARBA" id="ARBA00004123"/>
    </source>
</evidence>
<dbReference type="RefSeq" id="XP_014751250.1">
    <property type="nucleotide sequence ID" value="XM_014895764.2"/>
</dbReference>
<dbReference type="InterPro" id="IPR015300">
    <property type="entry name" value="DNA-bd_pseudobarrel_sf"/>
</dbReference>
<dbReference type="EnsemblPlants" id="KQJ82267">
    <property type="protein sequence ID" value="KQJ82267"/>
    <property type="gene ID" value="BRADI_5g07925v3"/>
</dbReference>
<evidence type="ECO:0000256" key="6">
    <source>
        <dbReference type="SAM" id="MobiDB-lite"/>
    </source>
</evidence>
<evidence type="ECO:0000313" key="9">
    <source>
        <dbReference type="EnsemblPlants" id="KQJ82267"/>
    </source>
</evidence>
<dbReference type="EMBL" id="CM000884">
    <property type="protein sequence ID" value="KQJ82267.1"/>
    <property type="molecule type" value="Genomic_DNA"/>
</dbReference>
<dbReference type="AlphaFoldDB" id="A0A0Q3H2F3"/>
<keyword evidence="2" id="KW-0805">Transcription regulation</keyword>
<feature type="compositionally biased region" description="Basic and acidic residues" evidence="6">
    <location>
        <begin position="60"/>
        <end position="70"/>
    </location>
</feature>
<feature type="domain" description="TF-B3" evidence="7">
    <location>
        <begin position="87"/>
        <end position="182"/>
    </location>
</feature>
<evidence type="ECO:0000313" key="10">
    <source>
        <dbReference type="Proteomes" id="UP000008810"/>
    </source>
</evidence>
<keyword evidence="5" id="KW-0539">Nucleus</keyword>
<name>A0A0Q3H2F3_BRADI</name>
<dbReference type="InterPro" id="IPR044837">
    <property type="entry name" value="REM16-like"/>
</dbReference>
<evidence type="ECO:0000256" key="3">
    <source>
        <dbReference type="ARBA" id="ARBA00023125"/>
    </source>
</evidence>
<dbReference type="Pfam" id="PF02362">
    <property type="entry name" value="B3"/>
    <property type="match status" value="1"/>
</dbReference>
<dbReference type="FunCoup" id="A0A0Q3H2F3">
    <property type="interactions" value="447"/>
</dbReference>
<dbReference type="PANTHER" id="PTHR31391">
    <property type="entry name" value="B3 DOMAIN-CONTAINING PROTEIN OS11G0197600-RELATED"/>
    <property type="match status" value="1"/>
</dbReference>
<dbReference type="GeneID" id="100825175"/>
<feature type="compositionally biased region" description="Low complexity" evidence="6">
    <location>
        <begin position="28"/>
        <end position="39"/>
    </location>
</feature>
<gene>
    <name evidence="9" type="primary">LOC100825175</name>
    <name evidence="8" type="ORF">BRADI_5g07925v3</name>
</gene>
<dbReference type="InterPro" id="IPR003340">
    <property type="entry name" value="B3_DNA-bd"/>
</dbReference>
<dbReference type="GO" id="GO:0005634">
    <property type="term" value="C:nucleus"/>
    <property type="evidence" value="ECO:0007669"/>
    <property type="project" value="UniProtKB-SubCell"/>
</dbReference>
<dbReference type="SMART" id="SM01019">
    <property type="entry name" value="B3"/>
    <property type="match status" value="1"/>
</dbReference>
<reference evidence="9" key="3">
    <citation type="submission" date="2018-08" db="UniProtKB">
        <authorList>
            <consortium name="EnsemblPlants"/>
        </authorList>
    </citation>
    <scope>IDENTIFICATION</scope>
    <source>
        <strain evidence="9">cv. Bd21</strain>
    </source>
</reference>
<sequence length="205" mass="21825">MAEAIPAESSTVTTPPLDLSHHSSQESGGIADAGANDNAMPSPGAAGDSNQAAIAAGPPDKPDPRPAKARVEKMQPRILPLLGKPYFACVVCRSHIQPPFQVVVPRSLAPFLPPKPAPATLTWQGRSWEMRFTGGRPIQRLDAGWRSFAVDNALRLGDGCVFELVSGEGEGVVFQVQVLRAEIPARIRERAGGYNSSSPIVIEEE</sequence>
<evidence type="ECO:0000256" key="2">
    <source>
        <dbReference type="ARBA" id="ARBA00023015"/>
    </source>
</evidence>
<comment type="subcellular location">
    <subcellularLocation>
        <location evidence="1">Nucleus</location>
    </subcellularLocation>
</comment>
<keyword evidence="10" id="KW-1185">Reference proteome</keyword>
<reference evidence="8" key="2">
    <citation type="submission" date="2017-06" db="EMBL/GenBank/DDBJ databases">
        <title>WGS assembly of Brachypodium distachyon.</title>
        <authorList>
            <consortium name="The International Brachypodium Initiative"/>
            <person name="Lucas S."/>
            <person name="Harmon-Smith M."/>
            <person name="Lail K."/>
            <person name="Tice H."/>
            <person name="Grimwood J."/>
            <person name="Bruce D."/>
            <person name="Barry K."/>
            <person name="Shu S."/>
            <person name="Lindquist E."/>
            <person name="Wang M."/>
            <person name="Pitluck S."/>
            <person name="Vogel J.P."/>
            <person name="Garvin D.F."/>
            <person name="Mockler T.C."/>
            <person name="Schmutz J."/>
            <person name="Rokhsar D."/>
            <person name="Bevan M.W."/>
        </authorList>
    </citation>
    <scope>NUCLEOTIDE SEQUENCE</scope>
    <source>
        <strain evidence="8">Bd21</strain>
    </source>
</reference>
<dbReference type="KEGG" id="bdi:100825175"/>
<protein>
    <recommendedName>
        <fullName evidence="7">TF-B3 domain-containing protein</fullName>
    </recommendedName>
</protein>
<dbReference type="GO" id="GO:0003677">
    <property type="term" value="F:DNA binding"/>
    <property type="evidence" value="ECO:0007669"/>
    <property type="project" value="UniProtKB-KW"/>
</dbReference>
<dbReference type="SUPFAM" id="SSF101936">
    <property type="entry name" value="DNA-binding pseudobarrel domain"/>
    <property type="match status" value="1"/>
</dbReference>
<dbReference type="OrthoDB" id="638806at2759"/>
<dbReference type="PANTHER" id="PTHR31391:SF134">
    <property type="entry name" value="B3 DOMAIN-CONTAINING PROTEIN OS04G0386900"/>
    <property type="match status" value="1"/>
</dbReference>
<evidence type="ECO:0000256" key="5">
    <source>
        <dbReference type="ARBA" id="ARBA00023242"/>
    </source>
</evidence>
<dbReference type="PROSITE" id="PS50863">
    <property type="entry name" value="B3"/>
    <property type="match status" value="1"/>
</dbReference>
<dbReference type="CDD" id="cd10017">
    <property type="entry name" value="B3_DNA"/>
    <property type="match status" value="1"/>
</dbReference>
<reference evidence="8 9" key="1">
    <citation type="journal article" date="2010" name="Nature">
        <title>Genome sequencing and analysis of the model grass Brachypodium distachyon.</title>
        <authorList>
            <consortium name="International Brachypodium Initiative"/>
        </authorList>
    </citation>
    <scope>NUCLEOTIDE SEQUENCE [LARGE SCALE GENOMIC DNA]</scope>
    <source>
        <strain evidence="8 9">Bd21</strain>
    </source>
</reference>
<dbReference type="Proteomes" id="UP000008810">
    <property type="component" value="Chromosome 5"/>
</dbReference>
<evidence type="ECO:0000256" key="4">
    <source>
        <dbReference type="ARBA" id="ARBA00023163"/>
    </source>
</evidence>
<accession>A0A0Q3H2F3</accession>
<dbReference type="STRING" id="15368.A0A0Q3H2F3"/>
<dbReference type="Gene3D" id="2.40.330.10">
    <property type="entry name" value="DNA-binding pseudobarrel domain"/>
    <property type="match status" value="1"/>
</dbReference>
<keyword evidence="4" id="KW-0804">Transcription</keyword>
<proteinExistence type="predicted"/>
<dbReference type="Gramene" id="KQJ82267">
    <property type="protein sequence ID" value="KQJ82267"/>
    <property type="gene ID" value="BRADI_5g07925v3"/>
</dbReference>
<keyword evidence="3" id="KW-0238">DNA-binding</keyword>